<reference evidence="9 10" key="1">
    <citation type="submission" date="2019-12" db="EMBL/GenBank/DDBJ databases">
        <title>Genomic-based taxomic classification of the family Erythrobacteraceae.</title>
        <authorList>
            <person name="Xu L."/>
        </authorList>
    </citation>
    <scope>NUCLEOTIDE SEQUENCE [LARGE SCALE GENOMIC DNA]</scope>
    <source>
        <strain evidence="9 10">KCTC 52763</strain>
    </source>
</reference>
<dbReference type="Gene3D" id="3.40.50.180">
    <property type="entry name" value="Methylesterase CheB, C-terminal domain"/>
    <property type="match status" value="1"/>
</dbReference>
<dbReference type="GO" id="GO:0006935">
    <property type="term" value="P:chemotaxis"/>
    <property type="evidence" value="ECO:0007669"/>
    <property type="project" value="UniProtKB-UniRule"/>
</dbReference>
<evidence type="ECO:0000256" key="5">
    <source>
        <dbReference type="PROSITE-ProRule" id="PRU00050"/>
    </source>
</evidence>
<feature type="domain" description="CheB-type methylesterase" evidence="8">
    <location>
        <begin position="152"/>
        <end position="340"/>
    </location>
</feature>
<dbReference type="CDD" id="cd17541">
    <property type="entry name" value="REC_CheB-like"/>
    <property type="match status" value="1"/>
</dbReference>
<dbReference type="Proteomes" id="UP000442714">
    <property type="component" value="Unassembled WGS sequence"/>
</dbReference>
<feature type="active site" evidence="5">
    <location>
        <position position="282"/>
    </location>
</feature>
<dbReference type="InterPro" id="IPR000673">
    <property type="entry name" value="Sig_transdc_resp-reg_Me-estase"/>
</dbReference>
<proteinExistence type="predicted"/>
<feature type="active site" evidence="5">
    <location>
        <position position="159"/>
    </location>
</feature>
<keyword evidence="2 5" id="KW-0378">Hydrolase</keyword>
<organism evidence="9 10">
    <name type="scientific">Pontixanthobacter aquaemixtae</name>
    <dbReference type="NCBI Taxonomy" id="1958940"/>
    <lineage>
        <taxon>Bacteria</taxon>
        <taxon>Pseudomonadati</taxon>
        <taxon>Pseudomonadota</taxon>
        <taxon>Alphaproteobacteria</taxon>
        <taxon>Sphingomonadales</taxon>
        <taxon>Erythrobacteraceae</taxon>
        <taxon>Pontixanthobacter</taxon>
    </lineage>
</organism>
<comment type="catalytic activity">
    <reaction evidence="4">
        <text>[protein]-L-glutamate 5-O-methyl ester + H2O = L-glutamyl-[protein] + methanol + H(+)</text>
        <dbReference type="Rhea" id="RHEA:23236"/>
        <dbReference type="Rhea" id="RHEA-COMP:10208"/>
        <dbReference type="Rhea" id="RHEA-COMP:10311"/>
        <dbReference type="ChEBI" id="CHEBI:15377"/>
        <dbReference type="ChEBI" id="CHEBI:15378"/>
        <dbReference type="ChEBI" id="CHEBI:17790"/>
        <dbReference type="ChEBI" id="CHEBI:29973"/>
        <dbReference type="ChEBI" id="CHEBI:82795"/>
        <dbReference type="EC" id="3.1.1.61"/>
    </reaction>
</comment>
<evidence type="ECO:0000256" key="4">
    <source>
        <dbReference type="ARBA" id="ARBA00048267"/>
    </source>
</evidence>
<dbReference type="PANTHER" id="PTHR42872">
    <property type="entry name" value="PROTEIN-GLUTAMATE METHYLESTERASE/PROTEIN-GLUTAMINE GLUTAMINASE"/>
    <property type="match status" value="1"/>
</dbReference>
<name>A0A844ZNE4_9SPHN</name>
<dbReference type="Pfam" id="PF01339">
    <property type="entry name" value="CheB_methylest"/>
    <property type="match status" value="1"/>
</dbReference>
<evidence type="ECO:0000259" key="7">
    <source>
        <dbReference type="PROSITE" id="PS50110"/>
    </source>
</evidence>
<feature type="domain" description="Response regulatory" evidence="7">
    <location>
        <begin position="1"/>
        <end position="117"/>
    </location>
</feature>
<gene>
    <name evidence="9" type="primary">cheB</name>
    <name evidence="9" type="ORF">GRI41_00870</name>
</gene>
<dbReference type="PROSITE" id="PS50122">
    <property type="entry name" value="CHEB"/>
    <property type="match status" value="1"/>
</dbReference>
<dbReference type="GO" id="GO:0005737">
    <property type="term" value="C:cytoplasm"/>
    <property type="evidence" value="ECO:0007669"/>
    <property type="project" value="InterPro"/>
</dbReference>
<dbReference type="InterPro" id="IPR011006">
    <property type="entry name" value="CheY-like_superfamily"/>
</dbReference>
<evidence type="ECO:0000256" key="1">
    <source>
        <dbReference type="ARBA" id="ARBA00022500"/>
    </source>
</evidence>
<sequence>MVVDDSLTVRTALTRLIADQPDLEIVGKKSSAELALQALKKTPADVVLLDLEMPGMGGLKALPDILATQNNVQVLVVSTLAEEGAEPTLKALSMGAADTMPKPRSGGFDTEYRETLLAKIRILGRKSNAVAAALEGAQITRPKKVRQDKVPQLLAIGASTGGIHALCSLLQALPKEFHLPILVTQHLPESFMTVFARQIETASSRKAFIAADDMRIERNNIYIAPGHGHLNVIAAAGGFKCNISNESMPSGCTPSVDPMLASASSATDGHAIGVILSGMGRDGSLGAAELVENGGAIFAQDQESSAVWGMPRAVAERGLASALLPPIELADRVMSSLGASPWK</sequence>
<dbReference type="EMBL" id="WTYX01000001">
    <property type="protein sequence ID" value="MXO89365.1"/>
    <property type="molecule type" value="Genomic_DNA"/>
</dbReference>
<evidence type="ECO:0000256" key="6">
    <source>
        <dbReference type="PROSITE-ProRule" id="PRU00169"/>
    </source>
</evidence>
<keyword evidence="10" id="KW-1185">Reference proteome</keyword>
<evidence type="ECO:0000313" key="10">
    <source>
        <dbReference type="Proteomes" id="UP000442714"/>
    </source>
</evidence>
<dbReference type="AlphaFoldDB" id="A0A844ZNE4"/>
<dbReference type="PANTHER" id="PTHR42872:SF3">
    <property type="entry name" value="PROTEIN-GLUTAMATE METHYLESTERASE_PROTEIN-GLUTAMINE GLUTAMINASE 1"/>
    <property type="match status" value="1"/>
</dbReference>
<dbReference type="CDD" id="cd16432">
    <property type="entry name" value="CheB_Rec"/>
    <property type="match status" value="1"/>
</dbReference>
<dbReference type="EC" id="3.1.1.61" evidence="3"/>
<dbReference type="Gene3D" id="3.40.50.2300">
    <property type="match status" value="1"/>
</dbReference>
<keyword evidence="1 5" id="KW-0145">Chemotaxis</keyword>
<dbReference type="InterPro" id="IPR001789">
    <property type="entry name" value="Sig_transdc_resp-reg_receiver"/>
</dbReference>
<dbReference type="PIRSF" id="PIRSF000876">
    <property type="entry name" value="RR_chemtxs_CheB"/>
    <property type="match status" value="1"/>
</dbReference>
<dbReference type="NCBIfam" id="NF001965">
    <property type="entry name" value="PRK00742.1"/>
    <property type="match status" value="1"/>
</dbReference>
<dbReference type="SUPFAM" id="SSF52738">
    <property type="entry name" value="Methylesterase CheB, C-terminal domain"/>
    <property type="match status" value="1"/>
</dbReference>
<keyword evidence="9" id="KW-0489">Methyltransferase</keyword>
<dbReference type="GO" id="GO:0008984">
    <property type="term" value="F:protein-glutamate methylesterase activity"/>
    <property type="evidence" value="ECO:0007669"/>
    <property type="project" value="UniProtKB-EC"/>
</dbReference>
<dbReference type="InterPro" id="IPR008248">
    <property type="entry name" value="CheB-like"/>
</dbReference>
<dbReference type="Pfam" id="PF00072">
    <property type="entry name" value="Response_reg"/>
    <property type="match status" value="1"/>
</dbReference>
<dbReference type="InterPro" id="IPR035909">
    <property type="entry name" value="CheB_C"/>
</dbReference>
<dbReference type="SUPFAM" id="SSF52172">
    <property type="entry name" value="CheY-like"/>
    <property type="match status" value="1"/>
</dbReference>
<dbReference type="GO" id="GO:0000156">
    <property type="term" value="F:phosphorelay response regulator activity"/>
    <property type="evidence" value="ECO:0007669"/>
    <property type="project" value="InterPro"/>
</dbReference>
<evidence type="ECO:0000259" key="8">
    <source>
        <dbReference type="PROSITE" id="PS50122"/>
    </source>
</evidence>
<dbReference type="PROSITE" id="PS50110">
    <property type="entry name" value="RESPONSE_REGULATORY"/>
    <property type="match status" value="1"/>
</dbReference>
<dbReference type="OrthoDB" id="9793421at2"/>
<keyword evidence="6" id="KW-0597">Phosphoprotein</keyword>
<dbReference type="GO" id="GO:0032259">
    <property type="term" value="P:methylation"/>
    <property type="evidence" value="ECO:0007669"/>
    <property type="project" value="UniProtKB-KW"/>
</dbReference>
<dbReference type="SMART" id="SM00448">
    <property type="entry name" value="REC"/>
    <property type="match status" value="1"/>
</dbReference>
<protein>
    <recommendedName>
        <fullName evidence="3">protein-glutamate methylesterase</fullName>
        <ecNumber evidence="3">3.1.1.61</ecNumber>
    </recommendedName>
</protein>
<feature type="modified residue" description="4-aspartylphosphate" evidence="6">
    <location>
        <position position="50"/>
    </location>
</feature>
<feature type="active site" evidence="5">
    <location>
        <position position="186"/>
    </location>
</feature>
<accession>A0A844ZNE4</accession>
<dbReference type="GO" id="GO:0008168">
    <property type="term" value="F:methyltransferase activity"/>
    <property type="evidence" value="ECO:0007669"/>
    <property type="project" value="UniProtKB-KW"/>
</dbReference>
<evidence type="ECO:0000256" key="2">
    <source>
        <dbReference type="ARBA" id="ARBA00022801"/>
    </source>
</evidence>
<comment type="caution">
    <text evidence="9">The sequence shown here is derived from an EMBL/GenBank/DDBJ whole genome shotgun (WGS) entry which is preliminary data.</text>
</comment>
<keyword evidence="9" id="KW-0808">Transferase</keyword>
<evidence type="ECO:0000313" key="9">
    <source>
        <dbReference type="EMBL" id="MXO89365.1"/>
    </source>
</evidence>
<evidence type="ECO:0000256" key="3">
    <source>
        <dbReference type="ARBA" id="ARBA00039140"/>
    </source>
</evidence>